<feature type="binding site" evidence="6">
    <location>
        <position position="517"/>
    </location>
    <ligand>
        <name>ATP</name>
        <dbReference type="ChEBI" id="CHEBI:30616"/>
    </ligand>
</feature>
<keyword evidence="2 6" id="KW-0436">Ligase</keyword>
<dbReference type="PANTHER" id="PTHR24095">
    <property type="entry name" value="ACETYL-COENZYME A SYNTHETASE"/>
    <property type="match status" value="1"/>
</dbReference>
<keyword evidence="4 6" id="KW-0067">ATP-binding</keyword>
<evidence type="ECO:0000256" key="2">
    <source>
        <dbReference type="ARBA" id="ARBA00022598"/>
    </source>
</evidence>
<proteinExistence type="inferred from homology"/>
<evidence type="ECO:0000256" key="4">
    <source>
        <dbReference type="ARBA" id="ARBA00022840"/>
    </source>
</evidence>
<gene>
    <name evidence="10" type="primary">acs</name>
    <name evidence="6" type="synonym">acsA</name>
    <name evidence="10" type="ORF">MW084_15370</name>
</gene>
<feature type="binding site" evidence="6">
    <location>
        <position position="559"/>
    </location>
    <ligand>
        <name>Mg(2+)</name>
        <dbReference type="ChEBI" id="CHEBI:18420"/>
    </ligand>
</feature>
<dbReference type="PROSITE" id="PS00455">
    <property type="entry name" value="AMP_BINDING"/>
    <property type="match status" value="1"/>
</dbReference>
<feature type="modified residue" description="N6-acetyllysine" evidence="6">
    <location>
        <position position="631"/>
    </location>
</feature>
<dbReference type="InterPro" id="IPR000873">
    <property type="entry name" value="AMP-dep_synth/lig_dom"/>
</dbReference>
<reference evidence="10" key="1">
    <citation type="submission" date="2022-04" db="EMBL/GenBank/DDBJ databases">
        <title>Systematic whole-genome sequencing reveals an unexpected diversity among actinomycetoma pathogens and provides insights into their antibacterial susceptibilities.</title>
        <authorList>
            <person name="Watson A.K."/>
            <person name="Kepplinger B."/>
            <person name="Bakhiet S.M."/>
            <person name="Mhmoud N.A."/>
            <person name="Chapman J."/>
            <person name="Allenby N."/>
            <person name="Mickiewicz K."/>
            <person name="Goodfellow M."/>
            <person name="Fahal A.H."/>
            <person name="Errington J."/>
        </authorList>
    </citation>
    <scope>NUCLEOTIDE SEQUENCE</scope>
    <source>
        <strain evidence="10">SD 504</strain>
    </source>
</reference>
<keyword evidence="11" id="KW-1185">Reference proteome</keyword>
<evidence type="ECO:0000256" key="3">
    <source>
        <dbReference type="ARBA" id="ARBA00022741"/>
    </source>
</evidence>
<feature type="binding site" evidence="6">
    <location>
        <position position="540"/>
    </location>
    <ligand>
        <name>CoA</name>
        <dbReference type="ChEBI" id="CHEBI:57287"/>
    </ligand>
</feature>
<dbReference type="InterPro" id="IPR011904">
    <property type="entry name" value="Ac_CoA_lig"/>
</dbReference>
<dbReference type="CDD" id="cd05966">
    <property type="entry name" value="ACS"/>
    <property type="match status" value="1"/>
</dbReference>
<dbReference type="Proteomes" id="UP001056383">
    <property type="component" value="Chromosome"/>
</dbReference>
<dbReference type="InterPro" id="IPR032387">
    <property type="entry name" value="ACAS_N"/>
</dbReference>
<dbReference type="Pfam" id="PF00501">
    <property type="entry name" value="AMP-binding"/>
    <property type="match status" value="1"/>
</dbReference>
<dbReference type="EMBL" id="CP095474">
    <property type="protein sequence ID" value="URN17088.1"/>
    <property type="molecule type" value="Genomic_DNA"/>
</dbReference>
<accession>A0ABY4TDR8</accession>
<dbReference type="Pfam" id="PF13193">
    <property type="entry name" value="AMP-binding_C"/>
    <property type="match status" value="1"/>
</dbReference>
<keyword evidence="5 6" id="KW-0007">Acetylation</keyword>
<dbReference type="InterPro" id="IPR045851">
    <property type="entry name" value="AMP-bd_C_sf"/>
</dbReference>
<sequence length="672" mass="73058">MSWGRDPTDALGMGDVVSNESLANLLKEERRFAPPAELAARANVTADAYERAAADRLGFWAEQARRLTWATEPTETLDWSNPPFAKWFADGRLNVAYNCVDRHVEAGHGDRIALHFEGEPGDGRTLTYAQLKDEVSRAAHALTELGVRKGDRVAVYLPMIPEAVVAMLACARIGAVHSVVFGGFSADAIAARVRDADAKVVVTADGGHRRGKPSALKPAVDEALSRVDGVEHVLVVRNTGQDVAWTEGRDLWWHEIVDRQSSEHTPEAFEAEHPLFILYTSGTTGKPKGILHTSGGYLTQVAYTHQAVFDLKPETDVYWCTADIGWVTGHSYIVYGPLANGATQVLYEGTPDTPHQGRFWEIVQKYGVTLLYTAPTAIRTFMKWGDDIPARFDLSSLRILGSVGEPINPEAWIWYREHIGGGRCPVVDTWWQTETGAMMISPLPGVTEAKPGSAQRPLPGIAATVVDDEGNEVPPGGGGYLVLTEPWPSMLRTVWGDDQRFLDTYWSRFEGRYFAGDGAKKDEDGDIWLLGRVDDVMLVSGHNISTTEVESALVSHPKVAEAAVVGAADETTGQAIVAFVILRGGAAEEAEADTGALVAELRDHVGATLGPIAKPKRVLPVAELPKTRSGKIMRRLLRDFAENRQLGDVTTLTDSSVMDLIRDKLSAAPGGD</sequence>
<comment type="cofactor">
    <cofactor evidence="6">
        <name>Mg(2+)</name>
        <dbReference type="ChEBI" id="CHEBI:18420"/>
    </cofactor>
</comment>
<dbReference type="Pfam" id="PF16177">
    <property type="entry name" value="ACAS_N"/>
    <property type="match status" value="1"/>
</dbReference>
<evidence type="ECO:0000259" key="8">
    <source>
        <dbReference type="Pfam" id="PF13193"/>
    </source>
</evidence>
<evidence type="ECO:0000256" key="6">
    <source>
        <dbReference type="HAMAP-Rule" id="MF_01123"/>
    </source>
</evidence>
<keyword evidence="3 6" id="KW-0547">Nucleotide-binding</keyword>
<feature type="binding site" evidence="6">
    <location>
        <position position="328"/>
    </location>
    <ligand>
        <name>CoA</name>
        <dbReference type="ChEBI" id="CHEBI:57287"/>
    </ligand>
</feature>
<name>A0ABY4TDR8_9ACTN</name>
<feature type="binding site" evidence="6">
    <location>
        <position position="532"/>
    </location>
    <ligand>
        <name>ATP</name>
        <dbReference type="ChEBI" id="CHEBI:30616"/>
    </ligand>
</feature>
<feature type="binding site" evidence="6">
    <location>
        <begin position="428"/>
        <end position="433"/>
    </location>
    <ligand>
        <name>ATP</name>
        <dbReference type="ChEBI" id="CHEBI:30616"/>
    </ligand>
</feature>
<keyword evidence="6" id="KW-0479">Metal-binding</keyword>
<dbReference type="Gene3D" id="3.40.50.12780">
    <property type="entry name" value="N-terminal domain of ligase-like"/>
    <property type="match status" value="1"/>
</dbReference>
<feature type="binding site" evidence="6">
    <location>
        <begin position="209"/>
        <end position="212"/>
    </location>
    <ligand>
        <name>CoA</name>
        <dbReference type="ChEBI" id="CHEBI:57287"/>
    </ligand>
</feature>
<dbReference type="RefSeq" id="WP_193789358.1">
    <property type="nucleotide sequence ID" value="NZ_CP095474.1"/>
</dbReference>
<evidence type="ECO:0000313" key="11">
    <source>
        <dbReference type="Proteomes" id="UP001056383"/>
    </source>
</evidence>
<comment type="similarity">
    <text evidence="1 6">Belongs to the ATP-dependent AMP-binding enzyme family.</text>
</comment>
<evidence type="ECO:0000256" key="1">
    <source>
        <dbReference type="ARBA" id="ARBA00006432"/>
    </source>
</evidence>
<comment type="PTM">
    <text evidence="6">Acetylated. Deacetylation by the SIR2-homolog deacetylase activates the enzyme.</text>
</comment>
<dbReference type="Gene3D" id="3.30.300.30">
    <property type="match status" value="1"/>
</dbReference>
<organism evidence="10 11">
    <name type="scientific">Streptomyces sudanensis</name>
    <dbReference type="NCBI Taxonomy" id="436397"/>
    <lineage>
        <taxon>Bacteria</taxon>
        <taxon>Bacillati</taxon>
        <taxon>Actinomycetota</taxon>
        <taxon>Actinomycetes</taxon>
        <taxon>Kitasatosporales</taxon>
        <taxon>Streptomycetaceae</taxon>
        <taxon>Streptomyces</taxon>
    </lineage>
</organism>
<comment type="catalytic activity">
    <reaction evidence="6">
        <text>acetate + ATP + CoA = acetyl-CoA + AMP + diphosphate</text>
        <dbReference type="Rhea" id="RHEA:23176"/>
        <dbReference type="ChEBI" id="CHEBI:30089"/>
        <dbReference type="ChEBI" id="CHEBI:30616"/>
        <dbReference type="ChEBI" id="CHEBI:33019"/>
        <dbReference type="ChEBI" id="CHEBI:57287"/>
        <dbReference type="ChEBI" id="CHEBI:57288"/>
        <dbReference type="ChEBI" id="CHEBI:456215"/>
        <dbReference type="EC" id="6.2.1.1"/>
    </reaction>
</comment>
<feature type="binding site" evidence="6">
    <location>
        <position position="554"/>
    </location>
    <ligand>
        <name>Mg(2+)</name>
        <dbReference type="ChEBI" id="CHEBI:18420"/>
    </ligand>
</feature>
<feature type="binding site" evidence="6">
    <location>
        <position position="556"/>
    </location>
    <ligand>
        <name>Mg(2+)</name>
        <dbReference type="ChEBI" id="CHEBI:18420"/>
    </ligand>
</feature>
<feature type="domain" description="AMP-dependent synthetase/ligase" evidence="7">
    <location>
        <begin position="106"/>
        <end position="487"/>
    </location>
</feature>
<dbReference type="GO" id="GO:0003987">
    <property type="term" value="F:acetate-CoA ligase activity"/>
    <property type="evidence" value="ECO:0007669"/>
    <property type="project" value="UniProtKB-EC"/>
</dbReference>
<dbReference type="InterPro" id="IPR025110">
    <property type="entry name" value="AMP-bd_C"/>
</dbReference>
<dbReference type="PANTHER" id="PTHR24095:SF14">
    <property type="entry name" value="ACETYL-COENZYME A SYNTHETASE 1"/>
    <property type="match status" value="1"/>
</dbReference>
<comment type="caution">
    <text evidence="6">Lacks conserved residue(s) required for the propagation of feature annotation.</text>
</comment>
<evidence type="ECO:0000313" key="10">
    <source>
        <dbReference type="EMBL" id="URN17088.1"/>
    </source>
</evidence>
<evidence type="ECO:0000256" key="5">
    <source>
        <dbReference type="ARBA" id="ARBA00022990"/>
    </source>
</evidence>
<dbReference type="SUPFAM" id="SSF56801">
    <property type="entry name" value="Acetyl-CoA synthetase-like"/>
    <property type="match status" value="1"/>
</dbReference>
<dbReference type="NCBIfam" id="NF001208">
    <property type="entry name" value="PRK00174.1"/>
    <property type="match status" value="1"/>
</dbReference>
<comment type="function">
    <text evidence="6">Catalyzes the conversion of acetate into acetyl-CoA (AcCoA), an essential intermediate at the junction of anabolic and catabolic pathways. AcsA undergoes a two-step reaction. In the first half reaction, AcsA combines acetate with ATP to form acetyl-adenylate (AcAMP) intermediate. In the second half reaction, it can then transfer the acetyl group from AcAMP to the sulfhydryl group of CoA, forming the product AcCoA.</text>
</comment>
<feature type="domain" description="AMP-binding enzyme C-terminal" evidence="8">
    <location>
        <begin position="548"/>
        <end position="631"/>
    </location>
</feature>
<dbReference type="HAMAP" id="MF_01123">
    <property type="entry name" value="Ac_CoA_synth"/>
    <property type="match status" value="1"/>
</dbReference>
<evidence type="ECO:0000259" key="7">
    <source>
        <dbReference type="Pfam" id="PF00501"/>
    </source>
</evidence>
<dbReference type="EC" id="6.2.1.1" evidence="6"/>
<feature type="binding site" evidence="6">
    <location>
        <begin position="404"/>
        <end position="406"/>
    </location>
    <ligand>
        <name>ATP</name>
        <dbReference type="ChEBI" id="CHEBI:30616"/>
    </ligand>
</feature>
<feature type="domain" description="Acetyl-coenzyme A synthetase N-terminal" evidence="9">
    <location>
        <begin position="47"/>
        <end position="99"/>
    </location>
</feature>
<evidence type="ECO:0000259" key="9">
    <source>
        <dbReference type="Pfam" id="PF16177"/>
    </source>
</evidence>
<dbReference type="NCBIfam" id="TIGR02188">
    <property type="entry name" value="Ac_CoA_lig_AcsA"/>
    <property type="match status" value="1"/>
</dbReference>
<dbReference type="InterPro" id="IPR020845">
    <property type="entry name" value="AMP-binding_CS"/>
</dbReference>
<protein>
    <recommendedName>
        <fullName evidence="6">Acetyl-coenzyme A synthetase</fullName>
        <shortName evidence="6">AcCoA synthetase</shortName>
        <shortName evidence="6">Acs</shortName>
        <ecNumber evidence="6">6.2.1.1</ecNumber>
    </recommendedName>
    <alternativeName>
        <fullName evidence="6">Acetate--CoA ligase</fullName>
    </alternativeName>
    <alternativeName>
        <fullName evidence="6">Acyl-activating enzyme</fullName>
    </alternativeName>
</protein>
<dbReference type="InterPro" id="IPR042099">
    <property type="entry name" value="ANL_N_sf"/>
</dbReference>
<keyword evidence="6" id="KW-0460">Magnesium</keyword>